<dbReference type="PANTHER" id="PTHR10015:SF206">
    <property type="entry name" value="HSF-TYPE DNA-BINDING DOMAIN-CONTAINING PROTEIN"/>
    <property type="match status" value="1"/>
</dbReference>
<feature type="compositionally biased region" description="Basic and acidic residues" evidence="5">
    <location>
        <begin position="804"/>
        <end position="814"/>
    </location>
</feature>
<name>A0A7R9Z7U9_9STRA</name>
<feature type="region of interest" description="Disordered" evidence="5">
    <location>
        <begin position="335"/>
        <end position="366"/>
    </location>
</feature>
<feature type="region of interest" description="Disordered" evidence="5">
    <location>
        <begin position="716"/>
        <end position="781"/>
    </location>
</feature>
<dbReference type="FunFam" id="1.10.10.10:FF:000479">
    <property type="entry name" value="Predicted protein"/>
    <property type="match status" value="1"/>
</dbReference>
<evidence type="ECO:0000256" key="2">
    <source>
        <dbReference type="ARBA" id="ARBA00023125"/>
    </source>
</evidence>
<dbReference type="InterPro" id="IPR036390">
    <property type="entry name" value="WH_DNA-bd_sf"/>
</dbReference>
<feature type="compositionally biased region" description="Basic and acidic residues" evidence="5">
    <location>
        <begin position="907"/>
        <end position="932"/>
    </location>
</feature>
<evidence type="ECO:0000313" key="7">
    <source>
        <dbReference type="EMBL" id="CAD8309957.1"/>
    </source>
</evidence>
<dbReference type="EMBL" id="HBED01019200">
    <property type="protein sequence ID" value="CAD8309957.1"/>
    <property type="molecule type" value="Transcribed_RNA"/>
</dbReference>
<accession>A0A7R9Z7U9</accession>
<keyword evidence="3" id="KW-0539">Nucleus</keyword>
<dbReference type="Gene3D" id="1.10.10.10">
    <property type="entry name" value="Winged helix-like DNA-binding domain superfamily/Winged helix DNA-binding domain"/>
    <property type="match status" value="1"/>
</dbReference>
<feature type="compositionally biased region" description="Pro residues" evidence="5">
    <location>
        <begin position="155"/>
        <end position="165"/>
    </location>
</feature>
<feature type="compositionally biased region" description="Low complexity" evidence="5">
    <location>
        <begin position="276"/>
        <end position="301"/>
    </location>
</feature>
<keyword evidence="2" id="KW-0238">DNA-binding</keyword>
<dbReference type="SUPFAM" id="SSF46785">
    <property type="entry name" value="Winged helix' DNA-binding domain"/>
    <property type="match status" value="1"/>
</dbReference>
<feature type="region of interest" description="Disordered" evidence="5">
    <location>
        <begin position="516"/>
        <end position="550"/>
    </location>
</feature>
<feature type="compositionally biased region" description="Low complexity" evidence="5">
    <location>
        <begin position="989"/>
        <end position="1001"/>
    </location>
</feature>
<dbReference type="Pfam" id="PF00447">
    <property type="entry name" value="HSF_DNA-bind"/>
    <property type="match status" value="1"/>
</dbReference>
<feature type="compositionally biased region" description="Acidic residues" evidence="5">
    <location>
        <begin position="933"/>
        <end position="946"/>
    </location>
</feature>
<gene>
    <name evidence="7" type="ORF">TDUB1175_LOCUS9568</name>
</gene>
<feature type="region of interest" description="Disordered" evidence="5">
    <location>
        <begin position="144"/>
        <end position="184"/>
    </location>
</feature>
<reference evidence="7" key="1">
    <citation type="submission" date="2021-01" db="EMBL/GenBank/DDBJ databases">
        <authorList>
            <person name="Corre E."/>
            <person name="Pelletier E."/>
            <person name="Niang G."/>
            <person name="Scheremetjew M."/>
            <person name="Finn R."/>
            <person name="Kale V."/>
            <person name="Holt S."/>
            <person name="Cochrane G."/>
            <person name="Meng A."/>
            <person name="Brown T."/>
            <person name="Cohen L."/>
        </authorList>
    </citation>
    <scope>NUCLEOTIDE SEQUENCE</scope>
    <source>
        <strain evidence="7">CCMP147</strain>
    </source>
</reference>
<dbReference type="GO" id="GO:0003700">
    <property type="term" value="F:DNA-binding transcription factor activity"/>
    <property type="evidence" value="ECO:0007669"/>
    <property type="project" value="InterPro"/>
</dbReference>
<evidence type="ECO:0000259" key="6">
    <source>
        <dbReference type="SMART" id="SM00415"/>
    </source>
</evidence>
<feature type="compositionally biased region" description="Basic and acidic residues" evidence="5">
    <location>
        <begin position="1029"/>
        <end position="1038"/>
    </location>
</feature>
<feature type="compositionally biased region" description="Basic and acidic residues" evidence="5">
    <location>
        <begin position="518"/>
        <end position="539"/>
    </location>
</feature>
<dbReference type="InterPro" id="IPR036388">
    <property type="entry name" value="WH-like_DNA-bd_sf"/>
</dbReference>
<dbReference type="SMART" id="SM00415">
    <property type="entry name" value="HSF"/>
    <property type="match status" value="1"/>
</dbReference>
<feature type="compositionally biased region" description="Basic and acidic residues" evidence="5">
    <location>
        <begin position="1090"/>
        <end position="1100"/>
    </location>
</feature>
<dbReference type="GO" id="GO:0005634">
    <property type="term" value="C:nucleus"/>
    <property type="evidence" value="ECO:0007669"/>
    <property type="project" value="UniProtKB-SubCell"/>
</dbReference>
<feature type="compositionally biased region" description="Low complexity" evidence="5">
    <location>
        <begin position="761"/>
        <end position="775"/>
    </location>
</feature>
<evidence type="ECO:0000256" key="5">
    <source>
        <dbReference type="SAM" id="MobiDB-lite"/>
    </source>
</evidence>
<dbReference type="AlphaFoldDB" id="A0A7R9Z7U9"/>
<feature type="region of interest" description="Disordered" evidence="5">
    <location>
        <begin position="863"/>
        <end position="882"/>
    </location>
</feature>
<proteinExistence type="inferred from homology"/>
<feature type="compositionally biased region" description="Basic and acidic residues" evidence="5">
    <location>
        <begin position="716"/>
        <end position="726"/>
    </location>
</feature>
<evidence type="ECO:0000256" key="4">
    <source>
        <dbReference type="RuleBase" id="RU004020"/>
    </source>
</evidence>
<feature type="region of interest" description="Disordered" evidence="5">
    <location>
        <begin position="794"/>
        <end position="826"/>
    </location>
</feature>
<comment type="subcellular location">
    <subcellularLocation>
        <location evidence="1">Nucleus</location>
    </subcellularLocation>
</comment>
<evidence type="ECO:0000256" key="1">
    <source>
        <dbReference type="ARBA" id="ARBA00004123"/>
    </source>
</evidence>
<feature type="region of interest" description="Disordered" evidence="5">
    <location>
        <begin position="893"/>
        <end position="954"/>
    </location>
</feature>
<sequence length="1100" mass="117237">MNDSSVSRVMMNMESVLSMNIEPVPMSEWPSIFGPRPPPFGGGGVGGGGGGRVQKREHDYEPISMSSLTAAAKTRLVGFGEIDEPHRQGYRATKRLKTAITAVTTATAHATAISHDERRCLLDAGPMDYEMSANVFRKGLSSERRLAHEAASHPSPSPSPSPITAPPLRRGATPSFPAPVTPTIRRTPAKLPRFAAGEGVASPPVMSLRGKQLRHLAPTDATSLVGVRQPAPIKGNDSGVLLGRGHFPAPVTPSGGGEGRGRKASAAATMAKAATEAKEAMASSPALSRGSSTGTTRSMGSAMAIRPSSGKGEGEGRKAAAAVTMAKAEKEAMASSLAVSRSSSTRGMRSMGSAMAIRPSSGRGEDEGRKAAAAATMAMAAKMAKEAMASSPAVSRGSSTDGMRGAGSTMAFCPSSGSGESEGSKAVAAATMAVAATMAKEAMASSLAVGRSSSMGGRMRSAGATMCIRPSSVRRIIPASRAPPPCGRSRRPTVIPFPVKLHDMLTELDACGRVKKANGKDKDKKNDKSDGSIDQNSREKGKKKKRDANSVDDYDIEDARSIVSWLPHGRAIKVHEPKDFVKKVLPKYFRQTKLTSFQRQLNVYGFTRLIHGPDRGAYYHPRFLRGRRSLCYSIARVSIKGTGVRTTTLIFPEQEPDFYRMGPIEAEEGGKGRQGSNIMDQYPLPAILAPPLVFRPPTVESSGGIVLSGGRLLNRGEEAPRKESGVRRGSHHSASSSASVAMQQEAVPSHAPWPSFDRSDVLPSPSPVQSSSSIVTGDSNGGKTAATLALLVDSLPPPPIVAPRKRDQASDEKAPPPSSRNHHGRRCCNIVRRSDGSSSSSCNGGERVLPCCCRSAARRISEDGAMEGGGSSSSSSSGQGALERNCRKVKLCHKDDDDDDEEEEEDTGKKNELIDENMEIRNGDSNGEKQDEGENENEEEEEEEHDDHETGDRIEFEGMYFRYLHHFDAQQMVQNISIIRSISHDEFLDPSPDSCHSSSSSLPEAEDCAKEGQQTHQEDQEDDQGGSNNEERKSRIEAEDITEEASQGCGAKRIGGNANSPRCVSHGSLASHSRVLERQEGGGNSDKEEDCQYDKGNERK</sequence>
<organism evidence="7">
    <name type="scientific">Pseudictyota dubia</name>
    <dbReference type="NCBI Taxonomy" id="2749911"/>
    <lineage>
        <taxon>Eukaryota</taxon>
        <taxon>Sar</taxon>
        <taxon>Stramenopiles</taxon>
        <taxon>Ochrophyta</taxon>
        <taxon>Bacillariophyta</taxon>
        <taxon>Mediophyceae</taxon>
        <taxon>Biddulphiophycidae</taxon>
        <taxon>Eupodiscales</taxon>
        <taxon>Odontellaceae</taxon>
        <taxon>Pseudictyota</taxon>
    </lineage>
</organism>
<feature type="domain" description="HSF-type DNA-binding" evidence="6">
    <location>
        <begin position="545"/>
        <end position="637"/>
    </location>
</feature>
<comment type="similarity">
    <text evidence="4">Belongs to the HSF family.</text>
</comment>
<feature type="region of interest" description="Disordered" evidence="5">
    <location>
        <begin position="986"/>
        <end position="1100"/>
    </location>
</feature>
<dbReference type="InterPro" id="IPR000232">
    <property type="entry name" value="HSF_DNA-bd"/>
</dbReference>
<dbReference type="GO" id="GO:0043565">
    <property type="term" value="F:sequence-specific DNA binding"/>
    <property type="evidence" value="ECO:0007669"/>
    <property type="project" value="InterPro"/>
</dbReference>
<protein>
    <recommendedName>
        <fullName evidence="6">HSF-type DNA-binding domain-containing protein</fullName>
    </recommendedName>
</protein>
<evidence type="ECO:0000256" key="3">
    <source>
        <dbReference type="ARBA" id="ARBA00023242"/>
    </source>
</evidence>
<feature type="compositionally biased region" description="Acidic residues" evidence="5">
    <location>
        <begin position="896"/>
        <end position="906"/>
    </location>
</feature>
<dbReference type="PANTHER" id="PTHR10015">
    <property type="entry name" value="HEAT SHOCK TRANSCRIPTION FACTOR"/>
    <property type="match status" value="1"/>
</dbReference>
<feature type="compositionally biased region" description="Low complexity" evidence="5">
    <location>
        <begin position="335"/>
        <end position="353"/>
    </location>
</feature>
<feature type="region of interest" description="Disordered" evidence="5">
    <location>
        <begin position="276"/>
        <end position="321"/>
    </location>
</feature>